<organism evidence="4 5">
    <name type="scientific">Pteropus vampyrus</name>
    <name type="common">Large flying fox</name>
    <dbReference type="NCBI Taxonomy" id="132908"/>
    <lineage>
        <taxon>Eukaryota</taxon>
        <taxon>Metazoa</taxon>
        <taxon>Chordata</taxon>
        <taxon>Craniata</taxon>
        <taxon>Vertebrata</taxon>
        <taxon>Euteleostomi</taxon>
        <taxon>Mammalia</taxon>
        <taxon>Eutheria</taxon>
        <taxon>Laurasiatheria</taxon>
        <taxon>Chiroptera</taxon>
        <taxon>Yinpterochiroptera</taxon>
        <taxon>Pteropodoidea</taxon>
        <taxon>Pteropodidae</taxon>
        <taxon>Pteropodinae</taxon>
        <taxon>Pteropus</taxon>
    </lineage>
</organism>
<dbReference type="InterPro" id="IPR009643">
    <property type="entry name" value="HS1-bd"/>
</dbReference>
<accession>A0A6P6C4B3</accession>
<comment type="similarity">
    <text evidence="1">Belongs to the HSBP1 family.</text>
</comment>
<dbReference type="PANTHER" id="PTHR19424:SF4">
    <property type="entry name" value="HEAT SHOCK FACTOR-BINDING PROTEIN 1-LIKE PROTEIN 1"/>
    <property type="match status" value="1"/>
</dbReference>
<keyword evidence="2" id="KW-0175">Coiled coil</keyword>
<evidence type="ECO:0000313" key="5">
    <source>
        <dbReference type="RefSeq" id="XP_023382159.1"/>
    </source>
</evidence>
<dbReference type="GO" id="GO:0003714">
    <property type="term" value="F:transcription corepressor activity"/>
    <property type="evidence" value="ECO:0007669"/>
    <property type="project" value="InterPro"/>
</dbReference>
<keyword evidence="4" id="KW-1185">Reference proteome</keyword>
<evidence type="ECO:0000256" key="1">
    <source>
        <dbReference type="ARBA" id="ARBA00006349"/>
    </source>
</evidence>
<dbReference type="CTD" id="440498"/>
<dbReference type="GO" id="GO:0005829">
    <property type="term" value="C:cytosol"/>
    <property type="evidence" value="ECO:0007669"/>
    <property type="project" value="TreeGrafter"/>
</dbReference>
<reference evidence="5" key="1">
    <citation type="submission" date="2025-08" db="UniProtKB">
        <authorList>
            <consortium name="RefSeq"/>
        </authorList>
    </citation>
    <scope>IDENTIFICATION</scope>
    <source>
        <tissue evidence="5">Kidney</tissue>
    </source>
</reference>
<dbReference type="PANTHER" id="PTHR19424">
    <property type="entry name" value="HEAT SHOCK FACTOR BINDING PROTEIN 1"/>
    <property type="match status" value="1"/>
</dbReference>
<gene>
    <name evidence="5" type="primary">HSBP1L1</name>
</gene>
<protein>
    <submittedName>
        <fullName evidence="5">Heat shock factor-binding protein 1-like protein 1 isoform X2</fullName>
    </submittedName>
</protein>
<evidence type="ECO:0000313" key="4">
    <source>
        <dbReference type="Proteomes" id="UP000515202"/>
    </source>
</evidence>
<feature type="coiled-coil region" evidence="2">
    <location>
        <begin position="85"/>
        <end position="112"/>
    </location>
</feature>
<sequence length="185" mass="20036">MDERGPEAPGGEALRSAAENLFQELQEHFQALTAALNLRTDDLTFPSLRPHWRSQVRGIEPTAPRIQTHYETPAGTCGHESALHAALLNTELEEMGSRIEDLQKNVNDLMLQAGIENTVTEQTQSKRSAEQRRCGRSNSAGDRPRSEAAPTWPGAPSAGHHGGTAKPHAAVCSEPEAPPCFSKSP</sequence>
<dbReference type="RefSeq" id="XP_023382159.1">
    <property type="nucleotide sequence ID" value="XM_023526391.1"/>
</dbReference>
<evidence type="ECO:0000256" key="2">
    <source>
        <dbReference type="SAM" id="Coils"/>
    </source>
</evidence>
<proteinExistence type="inferred from homology"/>
<dbReference type="GeneID" id="105309786"/>
<dbReference type="GO" id="GO:0070370">
    <property type="term" value="P:cellular heat acclimation"/>
    <property type="evidence" value="ECO:0007669"/>
    <property type="project" value="TreeGrafter"/>
</dbReference>
<dbReference type="Gene3D" id="1.20.5.430">
    <property type="match status" value="1"/>
</dbReference>
<name>A0A6P6C4B3_PTEVA</name>
<dbReference type="GO" id="GO:0005634">
    <property type="term" value="C:nucleus"/>
    <property type="evidence" value="ECO:0007669"/>
    <property type="project" value="TreeGrafter"/>
</dbReference>
<dbReference type="Proteomes" id="UP000515202">
    <property type="component" value="Unplaced"/>
</dbReference>
<feature type="compositionally biased region" description="Polar residues" evidence="3">
    <location>
        <begin position="117"/>
        <end position="126"/>
    </location>
</feature>
<feature type="region of interest" description="Disordered" evidence="3">
    <location>
        <begin position="117"/>
        <end position="185"/>
    </location>
</feature>
<dbReference type="AlphaFoldDB" id="A0A6P6C4B3"/>
<evidence type="ECO:0000256" key="3">
    <source>
        <dbReference type="SAM" id="MobiDB-lite"/>
    </source>
</evidence>